<dbReference type="EMBL" id="MF768985">
    <property type="protein sequence ID" value="ATU83978.1"/>
    <property type="molecule type" value="Genomic_DNA"/>
</dbReference>
<dbReference type="Proteomes" id="UP000267516">
    <property type="component" value="Segment"/>
</dbReference>
<reference evidence="1" key="1">
    <citation type="journal article" date="2018" name="Aquaculture">
        <title>Complete genome sequence of a white spot syndrome virus associated with a disease incursion in Australia.</title>
        <authorList>
            <person name="Oakey J."/>
            <person name="Smith C.S."/>
        </authorList>
    </citation>
    <scope>NUCLEOTIDE SEQUENCE [LARGE SCALE GENOMIC DNA]</scope>
    <source>
        <strain evidence="1">WSSV-AU</strain>
    </source>
</reference>
<accession>A0A2D3I6H3</accession>
<proteinExistence type="predicted"/>
<sequence length="71" mass="8022">MVKALYMSVKAEVIFSVSSSAWKVVSLNERAKTIAAVVIHSRWFLFLVAKRRSTVLVPLIHEARVLRGTPR</sequence>
<name>A0A2D3I6H3_9VIRU</name>
<evidence type="ECO:0000313" key="1">
    <source>
        <dbReference type="EMBL" id="ATU83978.1"/>
    </source>
</evidence>
<protein>
    <submittedName>
        <fullName evidence="1">ORF947</fullName>
    </submittedName>
</protein>
<organism evidence="1">
    <name type="scientific">White spot syndrome virus</name>
    <dbReference type="NCBI Taxonomy" id="342409"/>
    <lineage>
        <taxon>Viruses</taxon>
        <taxon>Viruses incertae sedis</taxon>
        <taxon>Naldaviricetes</taxon>
        <taxon>Nimaviridae</taxon>
        <taxon>Whispovirus</taxon>
    </lineage>
</organism>